<organism evidence="3 4">
    <name type="scientific">Pichia sorbitophila (strain ATCC MYA-4447 / BCRC 22081 / CBS 7064 / NBRC 10061 / NRRL Y-12695)</name>
    <name type="common">Hybrid yeast</name>
    <dbReference type="NCBI Taxonomy" id="559304"/>
    <lineage>
        <taxon>Eukaryota</taxon>
        <taxon>Fungi</taxon>
        <taxon>Dikarya</taxon>
        <taxon>Ascomycota</taxon>
        <taxon>Saccharomycotina</taxon>
        <taxon>Pichiomycetes</taxon>
        <taxon>Debaryomycetaceae</taxon>
        <taxon>Millerozyma</taxon>
    </lineage>
</organism>
<evidence type="ECO:0000313" key="4">
    <source>
        <dbReference type="Proteomes" id="UP000005222"/>
    </source>
</evidence>
<keyword evidence="4" id="KW-1185">Reference proteome</keyword>
<dbReference type="OMA" id="VICFVAT"/>
<dbReference type="InterPro" id="IPR007245">
    <property type="entry name" value="PIG-T"/>
</dbReference>
<evidence type="ECO:0000256" key="1">
    <source>
        <dbReference type="SAM" id="Phobius"/>
    </source>
</evidence>
<dbReference type="FunCoup" id="G8YT70">
    <property type="interactions" value="918"/>
</dbReference>
<dbReference type="eggNOG" id="KOG2407">
    <property type="taxonomic scope" value="Eukaryota"/>
</dbReference>
<keyword evidence="1" id="KW-0812">Transmembrane</keyword>
<name>G8YT70_PICSO</name>
<reference evidence="3 4" key="1">
    <citation type="journal article" date="2012" name="G3 (Bethesda)">
        <title>Pichia sorbitophila, an interspecies yeast hybrid reveals early steps of genome resolution following polyploidization.</title>
        <authorList>
            <person name="Leh Louis V."/>
            <person name="Despons L."/>
            <person name="Friedrich A."/>
            <person name="Martin T."/>
            <person name="Durrens P."/>
            <person name="Casaregola S."/>
            <person name="Neuveglise C."/>
            <person name="Fairhead C."/>
            <person name="Marck C."/>
            <person name="Cruz J.A."/>
            <person name="Straub M.L."/>
            <person name="Kugler V."/>
            <person name="Sacerdot C."/>
            <person name="Uzunov Z."/>
            <person name="Thierry A."/>
            <person name="Weiss S."/>
            <person name="Bleykasten C."/>
            <person name="De Montigny J."/>
            <person name="Jacques N."/>
            <person name="Jung P."/>
            <person name="Lemaire M."/>
            <person name="Mallet S."/>
            <person name="Morel G."/>
            <person name="Richard G.F."/>
            <person name="Sarkar A."/>
            <person name="Savel G."/>
            <person name="Schacherer J."/>
            <person name="Seret M.L."/>
            <person name="Talla E."/>
            <person name="Samson G."/>
            <person name="Jubin C."/>
            <person name="Poulain J."/>
            <person name="Vacherie B."/>
            <person name="Barbe V."/>
            <person name="Pelletier E."/>
            <person name="Sherman D.J."/>
            <person name="Westhof E."/>
            <person name="Weissenbach J."/>
            <person name="Baret P.V."/>
            <person name="Wincker P."/>
            <person name="Gaillardin C."/>
            <person name="Dujon B."/>
            <person name="Souciet J.L."/>
        </authorList>
    </citation>
    <scope>NUCLEOTIDE SEQUENCE [LARGE SCALE GENOMIC DNA]</scope>
    <source>
        <strain evidence="4">ATCC MYA-4447 / BCRC 22081 / CBS 7064 / NBRC 10061 / NRRL Y-12695</strain>
    </source>
</reference>
<keyword evidence="1" id="KW-1133">Transmembrane helix</keyword>
<feature type="chain" id="PRO_5003519188" evidence="2">
    <location>
        <begin position="19"/>
        <end position="605"/>
    </location>
</feature>
<dbReference type="Proteomes" id="UP000005222">
    <property type="component" value="Chromosome B"/>
</dbReference>
<dbReference type="GO" id="GO:0016255">
    <property type="term" value="P:attachment of GPI anchor to protein"/>
    <property type="evidence" value="ECO:0007669"/>
    <property type="project" value="InterPro"/>
</dbReference>
<evidence type="ECO:0000256" key="2">
    <source>
        <dbReference type="SAM" id="SignalP"/>
    </source>
</evidence>
<dbReference type="STRING" id="559304.G8YT70"/>
<feature type="signal peptide" evidence="2">
    <location>
        <begin position="1"/>
        <end position="18"/>
    </location>
</feature>
<feature type="transmembrane region" description="Helical" evidence="1">
    <location>
        <begin position="549"/>
        <end position="572"/>
    </location>
</feature>
<protein>
    <submittedName>
        <fullName evidence="3">Piso0_000141 protein</fullName>
    </submittedName>
</protein>
<dbReference type="PANTHER" id="PTHR12959">
    <property type="entry name" value="GPI TRANSAMIDASE COMPONENT PIG-T-RELATED"/>
    <property type="match status" value="1"/>
</dbReference>
<dbReference type="InParanoid" id="G8YT70"/>
<keyword evidence="1" id="KW-0472">Membrane</keyword>
<keyword evidence="2" id="KW-0732">Signal</keyword>
<evidence type="ECO:0000313" key="3">
    <source>
        <dbReference type="EMBL" id="CCE73121.1"/>
    </source>
</evidence>
<accession>G8YT70</accession>
<dbReference type="HOGENOM" id="CLU_021459_2_1_1"/>
<gene>
    <name evidence="3" type="primary">Piso0_000141</name>
    <name evidence="3" type="ORF">GNLVRS01_PISO0B03015g</name>
</gene>
<dbReference type="PANTHER" id="PTHR12959:SF11">
    <property type="entry name" value="GPI TRANSAMIDASE COMPONENT PIG-T"/>
    <property type="match status" value="1"/>
</dbReference>
<proteinExistence type="predicted"/>
<dbReference type="Pfam" id="PF04113">
    <property type="entry name" value="Gpi16"/>
    <property type="match status" value="1"/>
</dbReference>
<dbReference type="AlphaFoldDB" id="G8YT70"/>
<dbReference type="GO" id="GO:0042765">
    <property type="term" value="C:GPI-anchor transamidase complex"/>
    <property type="evidence" value="ECO:0007669"/>
    <property type="project" value="InterPro"/>
</dbReference>
<dbReference type="EMBL" id="FO082058">
    <property type="protein sequence ID" value="CCE73121.1"/>
    <property type="molecule type" value="Genomic_DNA"/>
</dbReference>
<dbReference type="OrthoDB" id="331263at2759"/>
<sequence>MLYTALLLWISCLQAVLGQPSEAYNEVLKFRPLPRNSLLASFEFNIVSSPVQLKYHGEDSRQTWEGHEHYELFPRVLGPIVEASNTRELHLRFSQGWYDTESSGRLPFNGSKSGGTGVELWAVIEAPDLDAAKADWVKLTNALSGLFCASFNFINDPITTSPRLQFEGKKTGYLANLGNSLFLLRAALPNEPICTENLTPMLRLLPTRGKRGISSLLDGHKIFDSLWHSMSIDLVTQCDDSFSNCALRMDQTIISAIDVIRSLRRIEEGGIPKPTPGEKLRCDESRYHDIWECFPLGDPEDLSYDIESIFGRAIHGAAFEDSSVSTEVSFEADPSVWQIEAISNRSGQEKRTDLTNAGQLNHISYKIADQKDYNFNFTTANSTITSPLPPPPLHAYRSLTGYSQDKGGIRVSFTNLNSNNVKFIYFESLPWFMRVYLSTFKIELQNTTGTYSVKDENEFIKKSYFKPAIDRKRPSQLELFLTVPPESSLIINYDFDKSLLLYAEYPPDANHGFDVEPAAISVIGDDNEIFYEMHTTSLLLTLPTPDFSMPYNVIILTCTVMSLAFGSIFNLLTKKVITEEELEKLSAEGKLAKIMNSVKRKLGKR</sequence>